<dbReference type="PROSITE" id="PS00211">
    <property type="entry name" value="ABC_TRANSPORTER_1"/>
    <property type="match status" value="1"/>
</dbReference>
<dbReference type="OrthoDB" id="3579586at2"/>
<dbReference type="GO" id="GO:0016887">
    <property type="term" value="F:ATP hydrolysis activity"/>
    <property type="evidence" value="ECO:0007669"/>
    <property type="project" value="InterPro"/>
</dbReference>
<dbReference type="GO" id="GO:0005524">
    <property type="term" value="F:ATP binding"/>
    <property type="evidence" value="ECO:0007669"/>
    <property type="project" value="UniProtKB-KW"/>
</dbReference>
<keyword evidence="4" id="KW-1278">Translocase</keyword>
<keyword evidence="2" id="KW-0547">Nucleotide-binding</keyword>
<dbReference type="InterPro" id="IPR017871">
    <property type="entry name" value="ABC_transporter-like_CS"/>
</dbReference>
<evidence type="ECO:0000256" key="2">
    <source>
        <dbReference type="ARBA" id="ARBA00022741"/>
    </source>
</evidence>
<gene>
    <name evidence="6" type="primary">hmuV</name>
    <name evidence="6" type="ORF">NCTC11862_00122</name>
</gene>
<evidence type="ECO:0000313" key="7">
    <source>
        <dbReference type="Proteomes" id="UP000254467"/>
    </source>
</evidence>
<dbReference type="Proteomes" id="UP000254467">
    <property type="component" value="Unassembled WGS sequence"/>
</dbReference>
<dbReference type="PANTHER" id="PTHR42794">
    <property type="entry name" value="HEMIN IMPORT ATP-BINDING PROTEIN HMUV"/>
    <property type="match status" value="1"/>
</dbReference>
<dbReference type="STRING" id="35756.GCA_001044155_01380"/>
<evidence type="ECO:0000256" key="4">
    <source>
        <dbReference type="ARBA" id="ARBA00022967"/>
    </source>
</evidence>
<dbReference type="EC" id="3.6.3.-" evidence="6"/>
<feature type="domain" description="ABC transporter" evidence="5">
    <location>
        <begin position="2"/>
        <end position="240"/>
    </location>
</feature>
<protein>
    <submittedName>
        <fullName evidence="6">ABC-type cobalamin/Fe3+-siderophores transport system, ATPase component</fullName>
        <ecNumber evidence="6">3.6.3.-</ecNumber>
    </submittedName>
</protein>
<name>A0A376CJ70_9CORY</name>
<dbReference type="RefSeq" id="WP_018580554.1">
    <property type="nucleotide sequence ID" value="NZ_LDYD01000006.1"/>
</dbReference>
<accession>A0A376CJ70</accession>
<evidence type="ECO:0000256" key="3">
    <source>
        <dbReference type="ARBA" id="ARBA00022840"/>
    </source>
</evidence>
<dbReference type="PANTHER" id="PTHR42794:SF1">
    <property type="entry name" value="HEMIN IMPORT ATP-BINDING PROTEIN HMUV"/>
    <property type="match status" value="1"/>
</dbReference>
<dbReference type="FunFam" id="3.40.50.300:FF:000134">
    <property type="entry name" value="Iron-enterobactin ABC transporter ATP-binding protein"/>
    <property type="match status" value="1"/>
</dbReference>
<organism evidence="6 7">
    <name type="scientific">Corynebacterium pilosum</name>
    <dbReference type="NCBI Taxonomy" id="35756"/>
    <lineage>
        <taxon>Bacteria</taxon>
        <taxon>Bacillati</taxon>
        <taxon>Actinomycetota</taxon>
        <taxon>Actinomycetes</taxon>
        <taxon>Mycobacteriales</taxon>
        <taxon>Corynebacteriaceae</taxon>
        <taxon>Corynebacterium</taxon>
    </lineage>
</organism>
<proteinExistence type="predicted"/>
<dbReference type="InterPro" id="IPR027417">
    <property type="entry name" value="P-loop_NTPase"/>
</dbReference>
<evidence type="ECO:0000313" key="6">
    <source>
        <dbReference type="EMBL" id="STC68237.1"/>
    </source>
</evidence>
<dbReference type="Gene3D" id="3.40.50.300">
    <property type="entry name" value="P-loop containing nucleotide triphosphate hydrolases"/>
    <property type="match status" value="1"/>
</dbReference>
<keyword evidence="7" id="KW-1185">Reference proteome</keyword>
<dbReference type="Pfam" id="PF00005">
    <property type="entry name" value="ABC_tran"/>
    <property type="match status" value="1"/>
</dbReference>
<keyword evidence="3" id="KW-0067">ATP-binding</keyword>
<reference evidence="6 7" key="1">
    <citation type="submission" date="2018-06" db="EMBL/GenBank/DDBJ databases">
        <authorList>
            <consortium name="Pathogen Informatics"/>
            <person name="Doyle S."/>
        </authorList>
    </citation>
    <scope>NUCLEOTIDE SEQUENCE [LARGE SCALE GENOMIC DNA]</scope>
    <source>
        <strain evidence="6 7">NCTC11862</strain>
    </source>
</reference>
<evidence type="ECO:0000259" key="5">
    <source>
        <dbReference type="PROSITE" id="PS50893"/>
    </source>
</evidence>
<dbReference type="SMART" id="SM00382">
    <property type="entry name" value="AAA"/>
    <property type="match status" value="1"/>
</dbReference>
<dbReference type="InterPro" id="IPR003439">
    <property type="entry name" value="ABC_transporter-like_ATP-bd"/>
</dbReference>
<dbReference type="SUPFAM" id="SSF52540">
    <property type="entry name" value="P-loop containing nucleoside triphosphate hydrolases"/>
    <property type="match status" value="1"/>
</dbReference>
<dbReference type="EMBL" id="UFXQ01000001">
    <property type="protein sequence ID" value="STC68237.1"/>
    <property type="molecule type" value="Genomic_DNA"/>
</dbReference>
<keyword evidence="1" id="KW-0813">Transport</keyword>
<dbReference type="AlphaFoldDB" id="A0A376CJ70"/>
<dbReference type="InterPro" id="IPR003593">
    <property type="entry name" value="AAA+_ATPase"/>
</dbReference>
<keyword evidence="6" id="KW-0378">Hydrolase</keyword>
<evidence type="ECO:0000256" key="1">
    <source>
        <dbReference type="ARBA" id="ARBA00022448"/>
    </source>
</evidence>
<dbReference type="CDD" id="cd03214">
    <property type="entry name" value="ABC_Iron-Siderophores_B12_Hemin"/>
    <property type="match status" value="1"/>
</dbReference>
<dbReference type="PROSITE" id="PS50893">
    <property type="entry name" value="ABC_TRANSPORTER_2"/>
    <property type="match status" value="1"/>
</dbReference>
<sequence length="254" mass="27799">MITATDIDFSFKSGRQILHKVSASVSSGSFMAILGNNGVGKSTFMFCLNRILRPTGGKVVLTTGKASRDVADLSRMDLARNIAFVAQHSHAGRLTVFDAVLLGRRPHINFSPSEKDYQLVEKAIARIGIKDLALRYVDELSGGEFQKVILARALAQDANILLLDEPTNNLDPHNQHEVMRAVREVVDEDQIAAVAVMHDLNLAARFCDSFVFLKEGSVYAHGGIETVTPENLQAVYGITADVIEHKNRTVVVTL</sequence>